<reference evidence="1 2" key="1">
    <citation type="submission" date="2021-06" db="EMBL/GenBank/DDBJ databases">
        <authorList>
            <person name="Palmer J.M."/>
        </authorList>
    </citation>
    <scope>NUCLEOTIDE SEQUENCE [LARGE SCALE GENOMIC DNA]</scope>
    <source>
        <strain evidence="1 2">XC_2019</strain>
        <tissue evidence="1">Muscle</tissue>
    </source>
</reference>
<proteinExistence type="predicted"/>
<keyword evidence="2" id="KW-1185">Reference proteome</keyword>
<dbReference type="Proteomes" id="UP001434883">
    <property type="component" value="Unassembled WGS sequence"/>
</dbReference>
<evidence type="ECO:0008006" key="3">
    <source>
        <dbReference type="Google" id="ProtNLM"/>
    </source>
</evidence>
<protein>
    <recommendedName>
        <fullName evidence="3">MHC class I antigen</fullName>
    </recommendedName>
</protein>
<organism evidence="1 2">
    <name type="scientific">Xenoophorus captivus</name>
    <dbReference type="NCBI Taxonomy" id="1517983"/>
    <lineage>
        <taxon>Eukaryota</taxon>
        <taxon>Metazoa</taxon>
        <taxon>Chordata</taxon>
        <taxon>Craniata</taxon>
        <taxon>Vertebrata</taxon>
        <taxon>Euteleostomi</taxon>
        <taxon>Actinopterygii</taxon>
        <taxon>Neopterygii</taxon>
        <taxon>Teleostei</taxon>
        <taxon>Neoteleostei</taxon>
        <taxon>Acanthomorphata</taxon>
        <taxon>Ovalentaria</taxon>
        <taxon>Atherinomorphae</taxon>
        <taxon>Cyprinodontiformes</taxon>
        <taxon>Goodeidae</taxon>
        <taxon>Xenoophorus</taxon>
    </lineage>
</organism>
<sequence length="103" mass="11752">METRCGINRASKGPPSYLLVHLLHVGLHTYTLTKGAIVKEWLVCYTVTYDLRCPSLNFWFAVLSRPDDDGASGCQRRIFIEEIEWSEEEAHRVARCCCVGDVF</sequence>
<name>A0ABV0QK39_9TELE</name>
<gene>
    <name evidence="1" type="ORF">XENOCAPTIV_025448</name>
</gene>
<comment type="caution">
    <text evidence="1">The sequence shown here is derived from an EMBL/GenBank/DDBJ whole genome shotgun (WGS) entry which is preliminary data.</text>
</comment>
<accession>A0ABV0QK39</accession>
<evidence type="ECO:0000313" key="2">
    <source>
        <dbReference type="Proteomes" id="UP001434883"/>
    </source>
</evidence>
<evidence type="ECO:0000313" key="1">
    <source>
        <dbReference type="EMBL" id="MEQ2196164.1"/>
    </source>
</evidence>
<dbReference type="EMBL" id="JAHRIN010014546">
    <property type="protein sequence ID" value="MEQ2196164.1"/>
    <property type="molecule type" value="Genomic_DNA"/>
</dbReference>